<dbReference type="GO" id="GO:0004867">
    <property type="term" value="F:serine-type endopeptidase inhibitor activity"/>
    <property type="evidence" value="ECO:0007669"/>
    <property type="project" value="InterPro"/>
</dbReference>
<dbReference type="InterPro" id="IPR036186">
    <property type="entry name" value="Serpin_sf"/>
</dbReference>
<dbReference type="SUPFAM" id="SSF56574">
    <property type="entry name" value="Serpins"/>
    <property type="match status" value="1"/>
</dbReference>
<dbReference type="Gene3D" id="2.30.39.10">
    <property type="entry name" value="Alpha-1-antitrypsin, domain 1"/>
    <property type="match status" value="1"/>
</dbReference>
<keyword evidence="5" id="KW-1185">Reference proteome</keyword>
<proteinExistence type="inferred from homology"/>
<dbReference type="PANTHER" id="PTHR11461">
    <property type="entry name" value="SERINE PROTEASE INHIBITOR, SERPIN"/>
    <property type="match status" value="1"/>
</dbReference>
<dbReference type="InterPro" id="IPR042185">
    <property type="entry name" value="Serpin_sf_2"/>
</dbReference>
<dbReference type="InterPro" id="IPR000215">
    <property type="entry name" value="Serpin_fam"/>
</dbReference>
<comment type="caution">
    <text evidence="4">The sequence shown here is derived from an EMBL/GenBank/DDBJ whole genome shotgun (WGS) entry which is preliminary data.</text>
</comment>
<dbReference type="GO" id="GO:0005615">
    <property type="term" value="C:extracellular space"/>
    <property type="evidence" value="ECO:0007669"/>
    <property type="project" value="InterPro"/>
</dbReference>
<dbReference type="EMBL" id="JBBCAQ010000003">
    <property type="protein sequence ID" value="KAK7604602.1"/>
    <property type="molecule type" value="Genomic_DNA"/>
</dbReference>
<accession>A0AAN9TVN4</accession>
<evidence type="ECO:0000259" key="3">
    <source>
        <dbReference type="SMART" id="SM00093"/>
    </source>
</evidence>
<dbReference type="SMART" id="SM00093">
    <property type="entry name" value="SERPIN"/>
    <property type="match status" value="1"/>
</dbReference>
<evidence type="ECO:0000313" key="4">
    <source>
        <dbReference type="EMBL" id="KAK7604602.1"/>
    </source>
</evidence>
<name>A0AAN9TVN4_9HEMI</name>
<reference evidence="4 5" key="1">
    <citation type="submission" date="2024-03" db="EMBL/GenBank/DDBJ databases">
        <title>Adaptation during the transition from Ophiocordyceps entomopathogen to insect associate is accompanied by gene loss and intensified selection.</title>
        <authorList>
            <person name="Ward C.M."/>
            <person name="Onetto C.A."/>
            <person name="Borneman A.R."/>
        </authorList>
    </citation>
    <scope>NUCLEOTIDE SEQUENCE [LARGE SCALE GENOMIC DNA]</scope>
    <source>
        <strain evidence="4">AWRI1</strain>
        <tissue evidence="4">Single Adult Female</tissue>
    </source>
</reference>
<protein>
    <recommendedName>
        <fullName evidence="3">Serpin domain-containing protein</fullName>
    </recommendedName>
</protein>
<evidence type="ECO:0000256" key="1">
    <source>
        <dbReference type="RuleBase" id="RU000411"/>
    </source>
</evidence>
<sequence length="416" mass="46875">MSVSNTPFSSNDLDTVETNSSSPDTASRLPLWNWALANDDGLHFSPLATSSLAEAAEDYDQVQDISDESTALIRSRTGIGRHRRGRARSPAAYSPRPQRSSGMLSAPPAVINFLDAELANHSLQSRGVVIVDHERGIQTNQNLFFDFFGGGDSSEAILEYYRRQILNAMTIENPIDIAKVTNQRIAKFFLEPVSPDTQLVVPSTLSFVAKWQHLFNPDDTYETAFRTREDGSDNTNICLMMNLQTIPYFKDTENNLEAIGIPFADPNIFLYFVIPTKLIYLKYAVETPNKNIIQKIIDSAQPQKVRYHVPKMILEAHIDEMELFKQTAIKNLTQNEIADCLTLTNLEQVVEIELNEEGVGGYLVDVCKKSPSVQNINDPQAIEFIVDKPYIFFIYHKAAKTFLFYGVIFKPLGYEN</sequence>
<feature type="region of interest" description="Disordered" evidence="2">
    <location>
        <begin position="70"/>
        <end position="103"/>
    </location>
</feature>
<dbReference type="Proteomes" id="UP001367676">
    <property type="component" value="Unassembled WGS sequence"/>
</dbReference>
<feature type="region of interest" description="Disordered" evidence="2">
    <location>
        <begin position="1"/>
        <end position="25"/>
    </location>
</feature>
<gene>
    <name evidence="4" type="ORF">V9T40_005788</name>
</gene>
<evidence type="ECO:0000313" key="5">
    <source>
        <dbReference type="Proteomes" id="UP001367676"/>
    </source>
</evidence>
<dbReference type="PANTHER" id="PTHR11461:SF342">
    <property type="entry name" value="SERINE PROTEASE INHIBITOR 28DC"/>
    <property type="match status" value="1"/>
</dbReference>
<dbReference type="InterPro" id="IPR023796">
    <property type="entry name" value="Serpin_dom"/>
</dbReference>
<dbReference type="Pfam" id="PF00079">
    <property type="entry name" value="Serpin"/>
    <property type="match status" value="1"/>
</dbReference>
<comment type="similarity">
    <text evidence="1">Belongs to the serpin family.</text>
</comment>
<evidence type="ECO:0000256" key="2">
    <source>
        <dbReference type="SAM" id="MobiDB-lite"/>
    </source>
</evidence>
<dbReference type="AlphaFoldDB" id="A0AAN9TVN4"/>
<organism evidence="4 5">
    <name type="scientific">Parthenolecanium corni</name>
    <dbReference type="NCBI Taxonomy" id="536013"/>
    <lineage>
        <taxon>Eukaryota</taxon>
        <taxon>Metazoa</taxon>
        <taxon>Ecdysozoa</taxon>
        <taxon>Arthropoda</taxon>
        <taxon>Hexapoda</taxon>
        <taxon>Insecta</taxon>
        <taxon>Pterygota</taxon>
        <taxon>Neoptera</taxon>
        <taxon>Paraneoptera</taxon>
        <taxon>Hemiptera</taxon>
        <taxon>Sternorrhyncha</taxon>
        <taxon>Coccoidea</taxon>
        <taxon>Coccidae</taxon>
        <taxon>Parthenolecanium</taxon>
    </lineage>
</organism>
<feature type="domain" description="Serpin" evidence="3">
    <location>
        <begin position="29"/>
        <end position="411"/>
    </location>
</feature>